<keyword evidence="3" id="KW-1185">Reference proteome</keyword>
<name>A0ABP9QVT9_9PSEU</name>
<keyword evidence="1" id="KW-0472">Membrane</keyword>
<dbReference type="EMBL" id="BAABJP010000039">
    <property type="protein sequence ID" value="GAA5168279.1"/>
    <property type="molecule type" value="Genomic_DNA"/>
</dbReference>
<gene>
    <name evidence="2" type="ORF">GCM10023321_62100</name>
</gene>
<feature type="transmembrane region" description="Helical" evidence="1">
    <location>
        <begin position="161"/>
        <end position="181"/>
    </location>
</feature>
<feature type="transmembrane region" description="Helical" evidence="1">
    <location>
        <begin position="193"/>
        <end position="214"/>
    </location>
</feature>
<proteinExistence type="predicted"/>
<dbReference type="Proteomes" id="UP001428817">
    <property type="component" value="Unassembled WGS sequence"/>
</dbReference>
<feature type="transmembrane region" description="Helical" evidence="1">
    <location>
        <begin position="122"/>
        <end position="141"/>
    </location>
</feature>
<keyword evidence="1" id="KW-0812">Transmembrane</keyword>
<comment type="caution">
    <text evidence="2">The sequence shown here is derived from an EMBL/GenBank/DDBJ whole genome shotgun (WGS) entry which is preliminary data.</text>
</comment>
<organism evidence="2 3">
    <name type="scientific">Pseudonocardia eucalypti</name>
    <dbReference type="NCBI Taxonomy" id="648755"/>
    <lineage>
        <taxon>Bacteria</taxon>
        <taxon>Bacillati</taxon>
        <taxon>Actinomycetota</taxon>
        <taxon>Actinomycetes</taxon>
        <taxon>Pseudonocardiales</taxon>
        <taxon>Pseudonocardiaceae</taxon>
        <taxon>Pseudonocardia</taxon>
    </lineage>
</organism>
<accession>A0ABP9QVT9</accession>
<feature type="transmembrane region" description="Helical" evidence="1">
    <location>
        <begin position="17"/>
        <end position="39"/>
    </location>
</feature>
<reference evidence="3" key="1">
    <citation type="journal article" date="2019" name="Int. J. Syst. Evol. Microbiol.">
        <title>The Global Catalogue of Microorganisms (GCM) 10K type strain sequencing project: providing services to taxonomists for standard genome sequencing and annotation.</title>
        <authorList>
            <consortium name="The Broad Institute Genomics Platform"/>
            <consortium name="The Broad Institute Genome Sequencing Center for Infectious Disease"/>
            <person name="Wu L."/>
            <person name="Ma J."/>
        </authorList>
    </citation>
    <scope>NUCLEOTIDE SEQUENCE [LARGE SCALE GENOMIC DNA]</scope>
    <source>
        <strain evidence="3">JCM 18303</strain>
    </source>
</reference>
<dbReference type="RefSeq" id="WP_185065385.1">
    <property type="nucleotide sequence ID" value="NZ_BAABJP010000039.1"/>
</dbReference>
<feature type="transmembrane region" description="Helical" evidence="1">
    <location>
        <begin position="51"/>
        <end position="73"/>
    </location>
</feature>
<evidence type="ECO:0000313" key="3">
    <source>
        <dbReference type="Proteomes" id="UP001428817"/>
    </source>
</evidence>
<sequence>MPPHILPSPPPFGATQFAIWFFFFFAGAAAVFIAVPWCLYAGFKKRNWIPALAVASGFLTSLSEPMLDLLGHLRWANNLPTAFSNFGIDIPLLIPPCYGAFFGLEAYFVYYLLKKGITVTQCYMAFAVGGLTDAIMETVGLNLNIYEYYGLQPYTLLKFPYWWGFINGAAIFTVGFLHWWLVPKLKGRQMAWILLFSPAGMMMCYFTAGWPHILSINSNLPDWAKWIFATITMVACVGVVRFLASFAAVPEPVHNWTFPRMFYYRVLTPGARARLDARMAVRPSAELTSTPTSTPVN</sequence>
<evidence type="ECO:0000256" key="1">
    <source>
        <dbReference type="SAM" id="Phobius"/>
    </source>
</evidence>
<feature type="transmembrane region" description="Helical" evidence="1">
    <location>
        <begin position="226"/>
        <end position="249"/>
    </location>
</feature>
<feature type="transmembrane region" description="Helical" evidence="1">
    <location>
        <begin position="93"/>
        <end position="113"/>
    </location>
</feature>
<protein>
    <submittedName>
        <fullName evidence="2">Uncharacterized protein</fullName>
    </submittedName>
</protein>
<evidence type="ECO:0000313" key="2">
    <source>
        <dbReference type="EMBL" id="GAA5168279.1"/>
    </source>
</evidence>
<keyword evidence="1" id="KW-1133">Transmembrane helix</keyword>